<feature type="transmembrane region" description="Helical" evidence="1">
    <location>
        <begin position="257"/>
        <end position="276"/>
    </location>
</feature>
<keyword evidence="1" id="KW-0472">Membrane</keyword>
<evidence type="ECO:0000313" key="5">
    <source>
        <dbReference type="Proteomes" id="UP000274046"/>
    </source>
</evidence>
<feature type="domain" description="Conjugative transposon TraJ C-terminal" evidence="3">
    <location>
        <begin position="28"/>
        <end position="397"/>
    </location>
</feature>
<evidence type="ECO:0000313" key="4">
    <source>
        <dbReference type="EMBL" id="RNL55580.1"/>
    </source>
</evidence>
<dbReference type="EMBL" id="RBEE01000005">
    <property type="protein sequence ID" value="RNL55580.1"/>
    <property type="molecule type" value="Genomic_DNA"/>
</dbReference>
<sequence>MKKLKMLTGLALLLLAPCLVHAEGITDTLTGMQPVLDNVYKQMLPLCAKLIDVAQGIAGFAALWYIGSRVWKQIAHAEPIEFYPLIRPFALGIAIGLFQTLVIPVMNGVLQPVVEVTNGMVKDSNSAITQLLKQKQDAVKNSTMYQIYIGDDGNGSQEKWYKYTHPDDPDGNNEGIIDGLGNDVKFFLDKQSYNFRNSIKQWLSEVLEVVYAASSLCINTLRVFFLIVLAILGPLVFGLSVFDGFQHSLTQWFARYINIFLWLPIANIFGSIIGQIQQEMLKMDIAQIQSAGDTFFNQTDTAYLIFLLIGIVGYFSVPTVANFVVHAHGHNGMLQRVSSIASTTVSTSAAMAGSAGSATGSRMASGAVNILKTPGYIKDGYQGGGKDSFQKDKLSGK</sequence>
<feature type="transmembrane region" description="Helical" evidence="1">
    <location>
        <begin position="88"/>
        <end position="110"/>
    </location>
</feature>
<dbReference type="InterPro" id="IPR022393">
    <property type="entry name" value="Conjugative_transposon_TraJ"/>
</dbReference>
<dbReference type="OrthoDB" id="1147144at2"/>
<organism evidence="4 5">
    <name type="scientific">Pedobacter jejuensis</name>
    <dbReference type="NCBI Taxonomy" id="1268550"/>
    <lineage>
        <taxon>Bacteria</taxon>
        <taxon>Pseudomonadati</taxon>
        <taxon>Bacteroidota</taxon>
        <taxon>Sphingobacteriia</taxon>
        <taxon>Sphingobacteriales</taxon>
        <taxon>Sphingobacteriaceae</taxon>
        <taxon>Pedobacter</taxon>
    </lineage>
</organism>
<evidence type="ECO:0000256" key="1">
    <source>
        <dbReference type="SAM" id="Phobius"/>
    </source>
</evidence>
<proteinExistence type="predicted"/>
<dbReference type="RefSeq" id="WP_123204685.1">
    <property type="nucleotide sequence ID" value="NZ_RBEE01000005.1"/>
</dbReference>
<feature type="transmembrane region" description="Helical" evidence="1">
    <location>
        <begin position="302"/>
        <end position="325"/>
    </location>
</feature>
<dbReference type="AlphaFoldDB" id="A0A3N0C0N3"/>
<feature type="transmembrane region" description="Helical" evidence="1">
    <location>
        <begin position="46"/>
        <end position="67"/>
    </location>
</feature>
<gene>
    <name evidence="4" type="primary">traJ</name>
    <name evidence="4" type="ORF">D7004_04530</name>
</gene>
<keyword evidence="1" id="KW-0812">Transmembrane</keyword>
<protein>
    <submittedName>
        <fullName evidence="4">Conjugative transposon protein TraJ</fullName>
    </submittedName>
</protein>
<keyword evidence="1" id="KW-1133">Transmembrane helix</keyword>
<feature type="transmembrane region" description="Helical" evidence="1">
    <location>
        <begin position="223"/>
        <end position="245"/>
    </location>
</feature>
<dbReference type="Proteomes" id="UP000274046">
    <property type="component" value="Unassembled WGS sequence"/>
</dbReference>
<name>A0A3N0C0N3_9SPHI</name>
<dbReference type="InterPro" id="IPR012424">
    <property type="entry name" value="Conjugative_transposon_TraJ_C"/>
</dbReference>
<comment type="caution">
    <text evidence="4">The sequence shown here is derived from an EMBL/GenBank/DDBJ whole genome shotgun (WGS) entry which is preliminary data.</text>
</comment>
<dbReference type="Pfam" id="PF07863">
    <property type="entry name" value="CtnDOT_TraJ"/>
    <property type="match status" value="1"/>
</dbReference>
<feature type="signal peptide" evidence="2">
    <location>
        <begin position="1"/>
        <end position="22"/>
    </location>
</feature>
<keyword evidence="2" id="KW-0732">Signal</keyword>
<evidence type="ECO:0000259" key="3">
    <source>
        <dbReference type="Pfam" id="PF07863"/>
    </source>
</evidence>
<feature type="chain" id="PRO_5018038960" evidence="2">
    <location>
        <begin position="23"/>
        <end position="397"/>
    </location>
</feature>
<dbReference type="NCBIfam" id="TIGR03782">
    <property type="entry name" value="Bac_Flav_CT_J"/>
    <property type="match status" value="1"/>
</dbReference>
<evidence type="ECO:0000256" key="2">
    <source>
        <dbReference type="SAM" id="SignalP"/>
    </source>
</evidence>
<keyword evidence="5" id="KW-1185">Reference proteome</keyword>
<reference evidence="4 5" key="1">
    <citation type="submission" date="2018-10" db="EMBL/GenBank/DDBJ databases">
        <title>Genome sequencing of Pedobacter jejuensis TNB23.</title>
        <authorList>
            <person name="Cho Y.-J."/>
            <person name="Cho A."/>
            <person name="Kim O.-S."/>
        </authorList>
    </citation>
    <scope>NUCLEOTIDE SEQUENCE [LARGE SCALE GENOMIC DNA]</scope>
    <source>
        <strain evidence="4 5">TNB23</strain>
    </source>
</reference>
<accession>A0A3N0C0N3</accession>